<sequence length="282" mass="32278">MKVLQLVLIVSVLSNYIHAQDSESNAIKDSLYISEIEDTKEPLKILHAEPLYIDLIRDLGARKGEKEWNVGLGLTDRDQYDEYLALVEYEWAPADRLGLEIELPFSLHYPVGNSANAPGNKLNSVKIAGQYTFWVSDRYKTSMAFGYIQEFELTDFNNYGSGKLFTGNIYNPFFIAAKRLGSNFHSLIYTGPAIAHHFNNGAMQTSWQINSNIHYMISGTRNFIGLEFNKEFNQGDFDMTIRPQLRLDIAHNLLIGIVTGIPINRETERFSSFLRLIYEPRY</sequence>
<evidence type="ECO:0000313" key="2">
    <source>
        <dbReference type="Proteomes" id="UP000289821"/>
    </source>
</evidence>
<accession>A0A4Q0NV09</accession>
<name>A0A4Q0NV09_9FLAO</name>
<dbReference type="OrthoDB" id="892490at2"/>
<proteinExistence type="predicted"/>
<dbReference type="Proteomes" id="UP000289821">
    <property type="component" value="Unassembled WGS sequence"/>
</dbReference>
<dbReference type="EMBL" id="QOVI01000003">
    <property type="protein sequence ID" value="RXG15561.1"/>
    <property type="molecule type" value="Genomic_DNA"/>
</dbReference>
<dbReference type="RefSeq" id="WP_128761126.1">
    <property type="nucleotide sequence ID" value="NZ_QOVI01000003.1"/>
</dbReference>
<evidence type="ECO:0000313" key="1">
    <source>
        <dbReference type="EMBL" id="RXG15561.1"/>
    </source>
</evidence>
<dbReference type="AlphaFoldDB" id="A0A4Q0NV09"/>
<organism evidence="1 2">
    <name type="scientific">Leeuwenhoekiella aestuarii</name>
    <dbReference type="NCBI Taxonomy" id="2249426"/>
    <lineage>
        <taxon>Bacteria</taxon>
        <taxon>Pseudomonadati</taxon>
        <taxon>Bacteroidota</taxon>
        <taxon>Flavobacteriia</taxon>
        <taxon>Flavobacteriales</taxon>
        <taxon>Flavobacteriaceae</taxon>
        <taxon>Leeuwenhoekiella</taxon>
    </lineage>
</organism>
<comment type="caution">
    <text evidence="1">The sequence shown here is derived from an EMBL/GenBank/DDBJ whole genome shotgun (WGS) entry which is preliminary data.</text>
</comment>
<evidence type="ECO:0008006" key="3">
    <source>
        <dbReference type="Google" id="ProtNLM"/>
    </source>
</evidence>
<dbReference type="InterPro" id="IPR048131">
    <property type="entry name" value="HAEPLYID-like"/>
</dbReference>
<dbReference type="NCBIfam" id="NF041634">
    <property type="entry name" value="HAEPLYID"/>
    <property type="match status" value="1"/>
</dbReference>
<reference evidence="1 2" key="1">
    <citation type="submission" date="2018-07" db="EMBL/GenBank/DDBJ databases">
        <title>Leeuwenhoekiella genomics.</title>
        <authorList>
            <person name="Tahon G."/>
            <person name="Willems A."/>
        </authorList>
    </citation>
    <scope>NUCLEOTIDE SEQUENCE [LARGE SCALE GENOMIC DNA]</scope>
    <source>
        <strain evidence="1 2">R-50232</strain>
    </source>
</reference>
<keyword evidence="2" id="KW-1185">Reference proteome</keyword>
<protein>
    <recommendedName>
        <fullName evidence="3">Phosphoribosylformylglycinamidine synthase</fullName>
    </recommendedName>
</protein>
<gene>
    <name evidence="1" type="ORF">DSM04_103450</name>
</gene>